<protein>
    <submittedName>
        <fullName evidence="8">ABC-type cobalt transport system, permease component CbiQ and related transporters</fullName>
    </submittedName>
    <submittedName>
        <fullName evidence="7">Energy-coupling factor transporter transmembrane protein EcfT</fullName>
    </submittedName>
</protein>
<dbReference type="AlphaFoldDB" id="A0A2X3AU87"/>
<proteinExistence type="predicted"/>
<keyword evidence="4 6" id="KW-1133">Transmembrane helix</keyword>
<dbReference type="RefSeq" id="WP_004007232.1">
    <property type="nucleotide sequence ID" value="NZ_CP068112.1"/>
</dbReference>
<dbReference type="InterPro" id="IPR051611">
    <property type="entry name" value="ECF_transporter_component"/>
</dbReference>
<evidence type="ECO:0000313" key="10">
    <source>
        <dbReference type="Proteomes" id="UP000553981"/>
    </source>
</evidence>
<evidence type="ECO:0000256" key="3">
    <source>
        <dbReference type="ARBA" id="ARBA00022692"/>
    </source>
</evidence>
<gene>
    <name evidence="7" type="ORF">HHJ67_07470</name>
    <name evidence="8" type="ORF">NCTC11820_01318</name>
</gene>
<evidence type="ECO:0000256" key="1">
    <source>
        <dbReference type="ARBA" id="ARBA00004141"/>
    </source>
</evidence>
<dbReference type="CDD" id="cd16914">
    <property type="entry name" value="EcfT"/>
    <property type="match status" value="1"/>
</dbReference>
<dbReference type="InterPro" id="IPR003339">
    <property type="entry name" value="ABC/ECF_trnsptr_transmembrane"/>
</dbReference>
<keyword evidence="3 6" id="KW-0812">Transmembrane</keyword>
<evidence type="ECO:0000313" key="9">
    <source>
        <dbReference type="Proteomes" id="UP000250245"/>
    </source>
</evidence>
<evidence type="ECO:0000256" key="4">
    <source>
        <dbReference type="ARBA" id="ARBA00022989"/>
    </source>
</evidence>
<dbReference type="Pfam" id="PF02361">
    <property type="entry name" value="CbiQ"/>
    <property type="match status" value="1"/>
</dbReference>
<keyword evidence="2" id="KW-1003">Cell membrane</keyword>
<name>A0A2X3AU87_9ACTO</name>
<dbReference type="GO" id="GO:0005886">
    <property type="term" value="C:plasma membrane"/>
    <property type="evidence" value="ECO:0007669"/>
    <property type="project" value="UniProtKB-ARBA"/>
</dbReference>
<reference evidence="7 10" key="2">
    <citation type="submission" date="2020-04" db="EMBL/GenBank/DDBJ databases">
        <title>Antimicrobial susceptibility and clonality of vaginal-derived multi-drug resistant Mobiluncus isolates in China.</title>
        <authorList>
            <person name="Zhang X."/>
        </authorList>
    </citation>
    <scope>NUCLEOTIDE SEQUENCE [LARGE SCALE GENOMIC DNA]</scope>
    <source>
        <strain evidence="7 10">19</strain>
    </source>
</reference>
<feature type="transmembrane region" description="Helical" evidence="6">
    <location>
        <begin position="34"/>
        <end position="59"/>
    </location>
</feature>
<accession>A0A2X3AU87</accession>
<evidence type="ECO:0000256" key="2">
    <source>
        <dbReference type="ARBA" id="ARBA00022475"/>
    </source>
</evidence>
<evidence type="ECO:0000313" key="7">
    <source>
        <dbReference type="EMBL" id="NMW87586.1"/>
    </source>
</evidence>
<feature type="transmembrane region" description="Helical" evidence="6">
    <location>
        <begin position="199"/>
        <end position="227"/>
    </location>
</feature>
<dbReference type="EMBL" id="UASJ01000001">
    <property type="protein sequence ID" value="SQB65060.1"/>
    <property type="molecule type" value="Genomic_DNA"/>
</dbReference>
<dbReference type="EMBL" id="JABCUI010000003">
    <property type="protein sequence ID" value="NMW87586.1"/>
    <property type="molecule type" value="Genomic_DNA"/>
</dbReference>
<dbReference type="Proteomes" id="UP000250245">
    <property type="component" value="Unassembled WGS sequence"/>
</dbReference>
<dbReference type="Proteomes" id="UP000553981">
    <property type="component" value="Unassembled WGS sequence"/>
</dbReference>
<evidence type="ECO:0000256" key="6">
    <source>
        <dbReference type="SAM" id="Phobius"/>
    </source>
</evidence>
<evidence type="ECO:0000256" key="5">
    <source>
        <dbReference type="ARBA" id="ARBA00023136"/>
    </source>
</evidence>
<dbReference type="GeneID" id="55565397"/>
<sequence>MTKTLDPRTVLIVAAIIGSLSVFANHPTSAHITFAFATLLALAFGTWRTALITAVIYLVAQSLSHAAWLLGGPASVALVMLAYMTQKLLVLVLLGSFVSKTTTLEGIGAALAKMKTPRTITLPLMVMFRFLPTIRSDIRALTDSLKTRAIIDSPLKLFIHPLRWIELVAVPLLMRATKISDELTASALTRGLGKTKNPAIIYSMGFTIADLALSTCVLLVTAAVGWLQMQSS</sequence>
<comment type="subcellular location">
    <subcellularLocation>
        <location evidence="1">Membrane</location>
        <topology evidence="1">Multi-pass membrane protein</topology>
    </subcellularLocation>
</comment>
<dbReference type="PANTHER" id="PTHR34857:SF2">
    <property type="entry name" value="SLL0384 PROTEIN"/>
    <property type="match status" value="1"/>
</dbReference>
<dbReference type="OMA" id="ECFVVPL"/>
<reference evidence="8 9" key="1">
    <citation type="submission" date="2018-06" db="EMBL/GenBank/DDBJ databases">
        <authorList>
            <consortium name="Pathogen Informatics"/>
            <person name="Doyle S."/>
        </authorList>
    </citation>
    <scope>NUCLEOTIDE SEQUENCE [LARGE SCALE GENOMIC DNA]</scope>
    <source>
        <strain evidence="8 9">NCTC11820</strain>
    </source>
</reference>
<evidence type="ECO:0000313" key="8">
    <source>
        <dbReference type="EMBL" id="SQB65060.1"/>
    </source>
</evidence>
<keyword evidence="5 6" id="KW-0472">Membrane</keyword>
<dbReference type="PANTHER" id="PTHR34857">
    <property type="entry name" value="SLL0384 PROTEIN"/>
    <property type="match status" value="1"/>
</dbReference>
<organism evidence="8 9">
    <name type="scientific">Mobiluncus curtisii</name>
    <dbReference type="NCBI Taxonomy" id="2051"/>
    <lineage>
        <taxon>Bacteria</taxon>
        <taxon>Bacillati</taxon>
        <taxon>Actinomycetota</taxon>
        <taxon>Actinomycetes</taxon>
        <taxon>Actinomycetales</taxon>
        <taxon>Actinomycetaceae</taxon>
        <taxon>Mobiluncus</taxon>
    </lineage>
</organism>